<feature type="compositionally biased region" description="Polar residues" evidence="6">
    <location>
        <begin position="698"/>
        <end position="720"/>
    </location>
</feature>
<evidence type="ECO:0000313" key="8">
    <source>
        <dbReference type="EMBL" id="KAI9565132.1"/>
    </source>
</evidence>
<evidence type="ECO:0000313" key="9">
    <source>
        <dbReference type="Proteomes" id="UP000820818"/>
    </source>
</evidence>
<dbReference type="GO" id="GO:0004674">
    <property type="term" value="F:protein serine/threonine kinase activity"/>
    <property type="evidence" value="ECO:0007669"/>
    <property type="project" value="UniProtKB-KW"/>
</dbReference>
<feature type="compositionally biased region" description="Basic and acidic residues" evidence="6">
    <location>
        <begin position="381"/>
        <end position="391"/>
    </location>
</feature>
<dbReference type="PROSITE" id="PS50011">
    <property type="entry name" value="PROTEIN_KINASE_DOM"/>
    <property type="match status" value="1"/>
</dbReference>
<dbReference type="GO" id="GO:0005634">
    <property type="term" value="C:nucleus"/>
    <property type="evidence" value="ECO:0007669"/>
    <property type="project" value="TreeGrafter"/>
</dbReference>
<sequence length="1159" mass="124525">MRSRTGSSNGPGGTASSSSTSGTSVGINVSSSTMERNGGGSGGVGIGGGGGGGGGRSRLHHKRRPGHRRNTQHSVATVEPICDMRKVVNGVVTVDQDKLNKLVQTDPIDLHYAVEEEPFASGLFATVRKCRHRTTGVEYAAKYAAKIRYGQDCTTEILHEIALMSLCTTNPRIIHLIDVFDTPSHMILVMEYAPGGDLQTLMDDDMVPYERDAVKFVRQVLEGLLFLHERSMAHLDIKLQNVLLMGTFPDCDVKLCDLEISRVIVAGQEVRELLGTPDYVSPEILHYEPINLSADIWSVGVMAYVLLTGFTPFGGDTDQETFQNICHGQLDFPDELFEDISPQAEDFIRKTLTREPSCRPTVKECLKHPWLTSWKNVASHQRETISSESQRKNSALHNGPSGAATLACPRSVTSINGHGSSPSTTARSLLRAMSKSREVLYERVAASNLRKSTSKSRERLCEMRLSVSRSRDHLCEEFRSTAAQSRERLHSLRNLSKSHEVLSLLTAEQSPAMPVPDSSGYFDILPATQSLECFTIPTLDKGELPRILPNLGTLSSELTSPAEGITVEEILELNKSLSESTETLCDEGEKTTTADFVDEITPSNSRSETPTQELSSTTQKTEADVAVSDAPASCNETTTNATCDPSQPQEGVKHEPVLSRADAVASSLKRLSSNGPPVPKLQSLTEALSPSLGKSPWNWPTSNANTADGNTSSAASKSPVSPNIIAGYSARKNFAFPSSFSLKDQPTSTSPLSTDESTTAALGSDTASALLSPPNSSPAAVKPTESPTPARMSVTSIDTASLSDSQRQLLTSCLNRRRASWACGSRQEDVSSIISPSTTSKQPEIKLSVSELITSFNQCQLPGVAVNITAKAISETAVPRPNSVKKLSEGFIHHQDSATPSSGSASTGKLEKKKTVFKPVSTSIQVFERSLVAGVAGGPTSSPLAPVTQGIQRNAEVTMRPRSHHLSWDIRALPRLPEDAICSPRNEEPTPLGTPEGGMTKSAEDKTVEEQKEKTITAPEVEEDYGLRSGSVSSDTGCSSSSDLSDRSSDEGLEATREPRRKKTTGGRDCGNGPEPESDLIEGALTSPPGSWTGRPRSFSVQSEISLLAQPWNRVCVGSVARAFEKFGTKVDGDNAGSNPPSTGSTYRSRRQSTPGPFK</sequence>
<name>A0AAD5L532_9CRUS</name>
<feature type="compositionally biased region" description="Basic residues" evidence="6">
    <location>
        <begin position="57"/>
        <end position="71"/>
    </location>
</feature>
<dbReference type="GO" id="GO:0043065">
    <property type="term" value="P:positive regulation of apoptotic process"/>
    <property type="evidence" value="ECO:0007669"/>
    <property type="project" value="TreeGrafter"/>
</dbReference>
<evidence type="ECO:0000256" key="2">
    <source>
        <dbReference type="ARBA" id="ARBA00022679"/>
    </source>
</evidence>
<dbReference type="PROSITE" id="PS00108">
    <property type="entry name" value="PROTEIN_KINASE_ST"/>
    <property type="match status" value="1"/>
</dbReference>
<keyword evidence="5" id="KW-0067">ATP-binding</keyword>
<feature type="region of interest" description="Disordered" evidence="6">
    <location>
        <begin position="766"/>
        <end position="801"/>
    </location>
</feature>
<feature type="compositionally biased region" description="Low complexity" evidence="6">
    <location>
        <begin position="767"/>
        <end position="780"/>
    </location>
</feature>
<evidence type="ECO:0000256" key="5">
    <source>
        <dbReference type="ARBA" id="ARBA00022840"/>
    </source>
</evidence>
<keyword evidence="9" id="KW-1185">Reference proteome</keyword>
<dbReference type="SUPFAM" id="SSF56112">
    <property type="entry name" value="Protein kinase-like (PK-like)"/>
    <property type="match status" value="1"/>
</dbReference>
<feature type="compositionally biased region" description="Polar residues" evidence="6">
    <location>
        <begin position="634"/>
        <end position="649"/>
    </location>
</feature>
<feature type="region of interest" description="Disordered" evidence="6">
    <location>
        <begin position="692"/>
        <end position="720"/>
    </location>
</feature>
<feature type="compositionally biased region" description="Polar residues" evidence="6">
    <location>
        <begin position="1136"/>
        <end position="1159"/>
    </location>
</feature>
<dbReference type="InterPro" id="IPR008271">
    <property type="entry name" value="Ser/Thr_kinase_AS"/>
</dbReference>
<keyword evidence="1" id="KW-0723">Serine/threonine-protein kinase</keyword>
<evidence type="ECO:0000256" key="3">
    <source>
        <dbReference type="ARBA" id="ARBA00022741"/>
    </source>
</evidence>
<feature type="compositionally biased region" description="Gly residues" evidence="6">
    <location>
        <begin position="37"/>
        <end position="56"/>
    </location>
</feature>
<reference evidence="8 9" key="1">
    <citation type="submission" date="2022-05" db="EMBL/GenBank/DDBJ databases">
        <title>A multi-omics perspective on studying reproductive biology in Daphnia sinensis.</title>
        <authorList>
            <person name="Jia J."/>
        </authorList>
    </citation>
    <scope>NUCLEOTIDE SEQUENCE [LARGE SCALE GENOMIC DNA]</scope>
    <source>
        <strain evidence="8 9">WSL</strain>
    </source>
</reference>
<feature type="compositionally biased region" description="Low complexity" evidence="6">
    <location>
        <begin position="1"/>
        <end position="33"/>
    </location>
</feature>
<feature type="compositionally biased region" description="Basic and acidic residues" evidence="6">
    <location>
        <begin position="1002"/>
        <end position="1015"/>
    </location>
</feature>
<dbReference type="FunFam" id="3.30.200.20:FF:000905">
    <property type="entry name" value="Death associated protein kinase"/>
    <property type="match status" value="1"/>
</dbReference>
<feature type="compositionally biased region" description="Polar residues" evidence="6">
    <location>
        <begin position="601"/>
        <end position="620"/>
    </location>
</feature>
<gene>
    <name evidence="8" type="ORF">GHT06_008903</name>
</gene>
<feature type="region of interest" description="Disordered" evidence="6">
    <location>
        <begin position="1127"/>
        <end position="1159"/>
    </location>
</feature>
<feature type="region of interest" description="Disordered" evidence="6">
    <location>
        <begin position="599"/>
        <end position="656"/>
    </location>
</feature>
<proteinExistence type="predicted"/>
<keyword evidence="2" id="KW-0808">Transferase</keyword>
<dbReference type="Pfam" id="PF00069">
    <property type="entry name" value="Pkinase"/>
    <property type="match status" value="1"/>
</dbReference>
<evidence type="ECO:0000256" key="6">
    <source>
        <dbReference type="SAM" id="MobiDB-lite"/>
    </source>
</evidence>
<dbReference type="EMBL" id="WJBH02000001">
    <property type="protein sequence ID" value="KAI9565132.1"/>
    <property type="molecule type" value="Genomic_DNA"/>
</dbReference>
<accession>A0AAD5L532</accession>
<feature type="region of interest" description="Disordered" evidence="6">
    <location>
        <begin position="1"/>
        <end position="73"/>
    </location>
</feature>
<feature type="domain" description="Protein kinase" evidence="7">
    <location>
        <begin position="113"/>
        <end position="371"/>
    </location>
</feature>
<dbReference type="AlphaFoldDB" id="A0AAD5L532"/>
<feature type="region of interest" description="Disordered" evidence="6">
    <location>
        <begin position="381"/>
        <end position="403"/>
    </location>
</feature>
<evidence type="ECO:0000256" key="1">
    <source>
        <dbReference type="ARBA" id="ARBA00022527"/>
    </source>
</evidence>
<dbReference type="InterPro" id="IPR000719">
    <property type="entry name" value="Prot_kinase_dom"/>
</dbReference>
<feature type="region of interest" description="Disordered" evidence="6">
    <location>
        <begin position="979"/>
        <end position="1097"/>
    </location>
</feature>
<dbReference type="Gene3D" id="3.30.200.20">
    <property type="entry name" value="Phosphorylase Kinase, domain 1"/>
    <property type="match status" value="1"/>
</dbReference>
<dbReference type="GO" id="GO:0005524">
    <property type="term" value="F:ATP binding"/>
    <property type="evidence" value="ECO:0007669"/>
    <property type="project" value="UniProtKB-KW"/>
</dbReference>
<keyword evidence="4" id="KW-0418">Kinase</keyword>
<evidence type="ECO:0000256" key="4">
    <source>
        <dbReference type="ARBA" id="ARBA00022777"/>
    </source>
</evidence>
<dbReference type="Gene3D" id="1.10.510.10">
    <property type="entry name" value="Transferase(Phosphotransferase) domain 1"/>
    <property type="match status" value="1"/>
</dbReference>
<dbReference type="InterPro" id="IPR011009">
    <property type="entry name" value="Kinase-like_dom_sf"/>
</dbReference>
<dbReference type="PANTHER" id="PTHR24342">
    <property type="entry name" value="SERINE/THREONINE-PROTEIN KINASE 17"/>
    <property type="match status" value="1"/>
</dbReference>
<feature type="compositionally biased region" description="Basic and acidic residues" evidence="6">
    <location>
        <begin position="1044"/>
        <end position="1058"/>
    </location>
</feature>
<protein>
    <recommendedName>
        <fullName evidence="7">Protein kinase domain-containing protein</fullName>
    </recommendedName>
</protein>
<comment type="caution">
    <text evidence="8">The sequence shown here is derived from an EMBL/GenBank/DDBJ whole genome shotgun (WGS) entry which is preliminary data.</text>
</comment>
<dbReference type="SMART" id="SM00220">
    <property type="entry name" value="S_TKc"/>
    <property type="match status" value="1"/>
</dbReference>
<dbReference type="GO" id="GO:0035556">
    <property type="term" value="P:intracellular signal transduction"/>
    <property type="evidence" value="ECO:0007669"/>
    <property type="project" value="TreeGrafter"/>
</dbReference>
<evidence type="ECO:0000259" key="7">
    <source>
        <dbReference type="PROSITE" id="PS50011"/>
    </source>
</evidence>
<organism evidence="8 9">
    <name type="scientific">Daphnia sinensis</name>
    <dbReference type="NCBI Taxonomy" id="1820382"/>
    <lineage>
        <taxon>Eukaryota</taxon>
        <taxon>Metazoa</taxon>
        <taxon>Ecdysozoa</taxon>
        <taxon>Arthropoda</taxon>
        <taxon>Crustacea</taxon>
        <taxon>Branchiopoda</taxon>
        <taxon>Diplostraca</taxon>
        <taxon>Cladocera</taxon>
        <taxon>Anomopoda</taxon>
        <taxon>Daphniidae</taxon>
        <taxon>Daphnia</taxon>
        <taxon>Daphnia similis group</taxon>
    </lineage>
</organism>
<dbReference type="PANTHER" id="PTHR24342:SF12">
    <property type="entry name" value="DEATH-ASSOCIATED PROTEIN KINASE RELATED"/>
    <property type="match status" value="1"/>
</dbReference>
<dbReference type="Proteomes" id="UP000820818">
    <property type="component" value="Linkage Group LG1"/>
</dbReference>
<feature type="compositionally biased region" description="Low complexity" evidence="6">
    <location>
        <begin position="1029"/>
        <end position="1043"/>
    </location>
</feature>
<keyword evidence="3" id="KW-0547">Nucleotide-binding</keyword>